<dbReference type="InterPro" id="IPR050356">
    <property type="entry name" value="SulA_CellDiv_inhibitor"/>
</dbReference>
<proteinExistence type="predicted"/>
<dbReference type="Gene3D" id="3.40.50.300">
    <property type="entry name" value="P-loop containing nucleotide triphosphate hydrolases"/>
    <property type="match status" value="1"/>
</dbReference>
<dbReference type="InterPro" id="IPR047610">
    <property type="entry name" value="ImuA_translesion"/>
</dbReference>
<dbReference type="PANTHER" id="PTHR35369:SF3">
    <property type="entry name" value="TRANSLESION DNA SYNTHESIS-ASSOCIATED PROTEIN IMUA"/>
    <property type="match status" value="1"/>
</dbReference>
<dbReference type="EMBL" id="JABMOJ010000138">
    <property type="protein sequence ID" value="NQV64488.1"/>
    <property type="molecule type" value="Genomic_DNA"/>
</dbReference>
<reference evidence="2" key="1">
    <citation type="submission" date="2020-05" db="EMBL/GenBank/DDBJ databases">
        <title>Sulfur intermediates as new biogeochemical hubs in an aquatic model microbial ecosystem.</title>
        <authorList>
            <person name="Vigneron A."/>
        </authorList>
    </citation>
    <scope>NUCLEOTIDE SEQUENCE</scope>
    <source>
        <strain evidence="2">Bin.250</strain>
    </source>
</reference>
<dbReference type="PIRSF" id="PIRSF037290">
    <property type="entry name" value="UCP037290"/>
    <property type="match status" value="1"/>
</dbReference>
<evidence type="ECO:0000313" key="2">
    <source>
        <dbReference type="EMBL" id="NQV64488.1"/>
    </source>
</evidence>
<dbReference type="InterPro" id="IPR027417">
    <property type="entry name" value="P-loop_NTPase"/>
</dbReference>
<dbReference type="GO" id="GO:0051782">
    <property type="term" value="P:negative regulation of cell division"/>
    <property type="evidence" value="ECO:0007669"/>
    <property type="project" value="InterPro"/>
</dbReference>
<evidence type="ECO:0000256" key="1">
    <source>
        <dbReference type="ARBA" id="ARBA00022763"/>
    </source>
</evidence>
<dbReference type="GO" id="GO:0009432">
    <property type="term" value="P:SOS response"/>
    <property type="evidence" value="ECO:0007669"/>
    <property type="project" value="InterPro"/>
</dbReference>
<dbReference type="SUPFAM" id="SSF52540">
    <property type="entry name" value="P-loop containing nucleoside triphosphate hydrolases"/>
    <property type="match status" value="1"/>
</dbReference>
<dbReference type="PANTHER" id="PTHR35369">
    <property type="entry name" value="BLR3025 PROTEIN-RELATED"/>
    <property type="match status" value="1"/>
</dbReference>
<dbReference type="GO" id="GO:0006281">
    <property type="term" value="P:DNA repair"/>
    <property type="evidence" value="ECO:0007669"/>
    <property type="project" value="TreeGrafter"/>
</dbReference>
<sequence length="261" mass="28883">MPIVSRPSESLPLLLKKTGLWRASHLDCEFNQGTATGYDILDQHLPGAGWPTAGITELLFDQAGIGELRLLAPALASLSQQQGRWQLWVSPPHLPYAPALAQAGIDLGAVLIVRPTTVNDSLWVMEQALGSQSCSAVLAWPQNIHDKHIRRLQVASKAGHCLGVLFRHSQAAHQSSPAELRLQLTGQRATPLKERSSIGIQVLKRRGGWSSEPFTLDFHDQLNQVTPDFSEMIVRNPPPLEPELAFIEQSRHLYADERQQQ</sequence>
<dbReference type="Proteomes" id="UP000754644">
    <property type="component" value="Unassembled WGS sequence"/>
</dbReference>
<dbReference type="InterPro" id="IPR017166">
    <property type="entry name" value="UCP037290"/>
</dbReference>
<dbReference type="Pfam" id="PF03846">
    <property type="entry name" value="SulA"/>
    <property type="match status" value="1"/>
</dbReference>
<name>A0A972VUI7_9GAMM</name>
<accession>A0A972VUI7</accession>
<dbReference type="InterPro" id="IPR004596">
    <property type="entry name" value="Cell_div_suppressor_SulA"/>
</dbReference>
<gene>
    <name evidence="2" type="primary">imuA</name>
    <name evidence="2" type="ORF">HQ497_03895</name>
</gene>
<organism evidence="2 3">
    <name type="scientific">SAR86 cluster bacterium</name>
    <dbReference type="NCBI Taxonomy" id="2030880"/>
    <lineage>
        <taxon>Bacteria</taxon>
        <taxon>Pseudomonadati</taxon>
        <taxon>Pseudomonadota</taxon>
        <taxon>Gammaproteobacteria</taxon>
        <taxon>SAR86 cluster</taxon>
    </lineage>
</organism>
<evidence type="ECO:0000313" key="3">
    <source>
        <dbReference type="Proteomes" id="UP000754644"/>
    </source>
</evidence>
<keyword evidence="1" id="KW-0227">DNA damage</keyword>
<protein>
    <submittedName>
        <fullName evidence="2">Translesion DNA synthesis-associated protein ImuA</fullName>
    </submittedName>
</protein>
<dbReference type="AlphaFoldDB" id="A0A972VUI7"/>
<dbReference type="NCBIfam" id="NF033429">
    <property type="entry name" value="ImuA_translesion"/>
    <property type="match status" value="1"/>
</dbReference>
<comment type="caution">
    <text evidence="2">The sequence shown here is derived from an EMBL/GenBank/DDBJ whole genome shotgun (WGS) entry which is preliminary data.</text>
</comment>